<name>A0ABQ4UTQ7_9HYPH</name>
<organism evidence="1 2">
    <name type="scientific">Methylorubrum suomiense</name>
    <dbReference type="NCBI Taxonomy" id="144191"/>
    <lineage>
        <taxon>Bacteria</taxon>
        <taxon>Pseudomonadati</taxon>
        <taxon>Pseudomonadota</taxon>
        <taxon>Alphaproteobacteria</taxon>
        <taxon>Hyphomicrobiales</taxon>
        <taxon>Methylobacteriaceae</taxon>
        <taxon>Methylorubrum</taxon>
    </lineage>
</organism>
<evidence type="ECO:0000313" key="2">
    <source>
        <dbReference type="Proteomes" id="UP001055093"/>
    </source>
</evidence>
<accession>A0ABQ4UTQ7</accession>
<proteinExistence type="predicted"/>
<reference evidence="1" key="2">
    <citation type="submission" date="2021-08" db="EMBL/GenBank/DDBJ databases">
        <authorList>
            <person name="Tani A."/>
            <person name="Ola A."/>
            <person name="Ogura Y."/>
            <person name="Katsura K."/>
            <person name="Hayashi T."/>
        </authorList>
    </citation>
    <scope>NUCLEOTIDE SEQUENCE</scope>
    <source>
        <strain evidence="1">DSM 14458</strain>
    </source>
</reference>
<evidence type="ECO:0000313" key="1">
    <source>
        <dbReference type="EMBL" id="GJE75612.1"/>
    </source>
</evidence>
<reference evidence="1" key="1">
    <citation type="journal article" date="2021" name="Front. Microbiol.">
        <title>Comprehensive Comparative Genomics and Phenotyping of Methylobacterium Species.</title>
        <authorList>
            <person name="Alessa O."/>
            <person name="Ogura Y."/>
            <person name="Fujitani Y."/>
            <person name="Takami H."/>
            <person name="Hayashi T."/>
            <person name="Sahin N."/>
            <person name="Tani A."/>
        </authorList>
    </citation>
    <scope>NUCLEOTIDE SEQUENCE</scope>
    <source>
        <strain evidence="1">DSM 14458</strain>
    </source>
</reference>
<keyword evidence="2" id="KW-1185">Reference proteome</keyword>
<dbReference type="RefSeq" id="WP_137827644.1">
    <property type="nucleotide sequence ID" value="NZ_BPRE01000006.1"/>
</dbReference>
<sequence length="104" mass="11117">MAVSLTVGDLFKAKTVTEEQVRTAVETYLATPDTSAHPIAAGYTVDLAAAVAQHGWASRLMTRPQTNPVLMRAAVQTAILLASVKKARTRARKDAAASSIERPR</sequence>
<gene>
    <name evidence="1" type="ORF">BGCPKDLD_2197</name>
</gene>
<comment type="caution">
    <text evidence="1">The sequence shown here is derived from an EMBL/GenBank/DDBJ whole genome shotgun (WGS) entry which is preliminary data.</text>
</comment>
<dbReference type="EMBL" id="BPRE01000006">
    <property type="protein sequence ID" value="GJE75612.1"/>
    <property type="molecule type" value="Genomic_DNA"/>
</dbReference>
<protein>
    <submittedName>
        <fullName evidence="1">Uncharacterized protein</fullName>
    </submittedName>
</protein>
<dbReference type="Proteomes" id="UP001055093">
    <property type="component" value="Unassembled WGS sequence"/>
</dbReference>